<dbReference type="GO" id="GO:0016987">
    <property type="term" value="F:sigma factor activity"/>
    <property type="evidence" value="ECO:0007669"/>
    <property type="project" value="UniProtKB-KW"/>
</dbReference>
<dbReference type="Gene3D" id="1.10.10.10">
    <property type="entry name" value="Winged helix-like DNA-binding domain superfamily/Winged helix DNA-binding domain"/>
    <property type="match status" value="1"/>
</dbReference>
<keyword evidence="2" id="KW-0805">Transcription regulation</keyword>
<dbReference type="Proteomes" id="UP000432015">
    <property type="component" value="Unassembled WGS sequence"/>
</dbReference>
<comment type="similarity">
    <text evidence="1">Belongs to the sigma-70 factor family. ECF subfamily.</text>
</comment>
<dbReference type="PANTHER" id="PTHR43133:SF50">
    <property type="entry name" value="ECF RNA POLYMERASE SIGMA FACTOR SIGM"/>
    <property type="match status" value="1"/>
</dbReference>
<dbReference type="NCBIfam" id="TIGR02983">
    <property type="entry name" value="SigE-fam_strep"/>
    <property type="match status" value="1"/>
</dbReference>
<dbReference type="RefSeq" id="WP_156220227.1">
    <property type="nucleotide sequence ID" value="NZ_JAICDF010000001.1"/>
</dbReference>
<feature type="domain" description="RNA polymerase sigma factor 70 region 4 type 2" evidence="7">
    <location>
        <begin position="100"/>
        <end position="151"/>
    </location>
</feature>
<name>A0A7K1L9D5_9ACTN</name>
<dbReference type="SUPFAM" id="SSF88659">
    <property type="entry name" value="Sigma3 and sigma4 domains of RNA polymerase sigma factors"/>
    <property type="match status" value="1"/>
</dbReference>
<keyword evidence="9" id="KW-1185">Reference proteome</keyword>
<keyword evidence="5" id="KW-0804">Transcription</keyword>
<evidence type="ECO:0000256" key="2">
    <source>
        <dbReference type="ARBA" id="ARBA00023015"/>
    </source>
</evidence>
<dbReference type="AlphaFoldDB" id="A0A7K1L9D5"/>
<dbReference type="InterPro" id="IPR013249">
    <property type="entry name" value="RNA_pol_sigma70_r4_t2"/>
</dbReference>
<dbReference type="InterPro" id="IPR007627">
    <property type="entry name" value="RNA_pol_sigma70_r2"/>
</dbReference>
<reference evidence="8 9" key="1">
    <citation type="submission" date="2019-11" db="EMBL/GenBank/DDBJ databases">
        <authorList>
            <person name="Cao P."/>
        </authorList>
    </citation>
    <scope>NUCLEOTIDE SEQUENCE [LARGE SCALE GENOMIC DNA]</scope>
    <source>
        <strain evidence="8 9">NEAU-AAG5</strain>
    </source>
</reference>
<keyword evidence="4" id="KW-0238">DNA-binding</keyword>
<sequence>MTDRACFTDYVEEHSERLLRTAYLLTRDWARAEDLLQTALAKAWVAWGRIQDDPGPYVYRILTNTHASWWRLRRRGEVPTEHLPEVPGADISQAVDDREVMWDALGRLSPRQRAVVVLHYFEEMSVEHVAVVLGCTGSTVKTQLRRALIRLRVDPSLHVLKETR</sequence>
<protein>
    <submittedName>
        <fullName evidence="8">SigE family RNA polymerase sigma factor</fullName>
    </submittedName>
</protein>
<evidence type="ECO:0000313" key="9">
    <source>
        <dbReference type="Proteomes" id="UP000432015"/>
    </source>
</evidence>
<dbReference type="NCBIfam" id="TIGR02937">
    <property type="entry name" value="sigma70-ECF"/>
    <property type="match status" value="1"/>
</dbReference>
<evidence type="ECO:0000256" key="1">
    <source>
        <dbReference type="ARBA" id="ARBA00010641"/>
    </source>
</evidence>
<dbReference type="InterPro" id="IPR013325">
    <property type="entry name" value="RNA_pol_sigma_r2"/>
</dbReference>
<dbReference type="InterPro" id="IPR036388">
    <property type="entry name" value="WH-like_DNA-bd_sf"/>
</dbReference>
<keyword evidence="3" id="KW-0731">Sigma factor</keyword>
<dbReference type="GO" id="GO:0006352">
    <property type="term" value="P:DNA-templated transcription initiation"/>
    <property type="evidence" value="ECO:0007669"/>
    <property type="project" value="InterPro"/>
</dbReference>
<evidence type="ECO:0000259" key="6">
    <source>
        <dbReference type="Pfam" id="PF04542"/>
    </source>
</evidence>
<dbReference type="InterPro" id="IPR014284">
    <property type="entry name" value="RNA_pol_sigma-70_dom"/>
</dbReference>
<dbReference type="PANTHER" id="PTHR43133">
    <property type="entry name" value="RNA POLYMERASE ECF-TYPE SIGMA FACTO"/>
    <property type="match status" value="1"/>
</dbReference>
<dbReference type="Gene3D" id="1.10.1740.10">
    <property type="match status" value="1"/>
</dbReference>
<dbReference type="Pfam" id="PF04542">
    <property type="entry name" value="Sigma70_r2"/>
    <property type="match status" value="1"/>
</dbReference>
<dbReference type="Pfam" id="PF08281">
    <property type="entry name" value="Sigma70_r4_2"/>
    <property type="match status" value="1"/>
</dbReference>
<evidence type="ECO:0000256" key="4">
    <source>
        <dbReference type="ARBA" id="ARBA00023125"/>
    </source>
</evidence>
<dbReference type="InterPro" id="IPR039425">
    <property type="entry name" value="RNA_pol_sigma-70-like"/>
</dbReference>
<feature type="domain" description="RNA polymerase sigma-70 region 2" evidence="6">
    <location>
        <begin position="11"/>
        <end position="75"/>
    </location>
</feature>
<evidence type="ECO:0000256" key="5">
    <source>
        <dbReference type="ARBA" id="ARBA00023163"/>
    </source>
</evidence>
<dbReference type="EMBL" id="WOFH01000013">
    <property type="protein sequence ID" value="MUN41031.1"/>
    <property type="molecule type" value="Genomic_DNA"/>
</dbReference>
<evidence type="ECO:0000259" key="7">
    <source>
        <dbReference type="Pfam" id="PF08281"/>
    </source>
</evidence>
<dbReference type="InterPro" id="IPR013324">
    <property type="entry name" value="RNA_pol_sigma_r3/r4-like"/>
</dbReference>
<gene>
    <name evidence="8" type="ORF">GNZ18_31155</name>
</gene>
<dbReference type="InterPro" id="IPR014325">
    <property type="entry name" value="RNA_pol_sigma-E_actinobac"/>
</dbReference>
<dbReference type="SUPFAM" id="SSF88946">
    <property type="entry name" value="Sigma2 domain of RNA polymerase sigma factors"/>
    <property type="match status" value="1"/>
</dbReference>
<dbReference type="GO" id="GO:0003677">
    <property type="term" value="F:DNA binding"/>
    <property type="evidence" value="ECO:0007669"/>
    <property type="project" value="UniProtKB-KW"/>
</dbReference>
<proteinExistence type="inferred from homology"/>
<evidence type="ECO:0000313" key="8">
    <source>
        <dbReference type="EMBL" id="MUN41031.1"/>
    </source>
</evidence>
<comment type="caution">
    <text evidence="8">The sequence shown here is derived from an EMBL/GenBank/DDBJ whole genome shotgun (WGS) entry which is preliminary data.</text>
</comment>
<accession>A0A7K1L9D5</accession>
<dbReference type="CDD" id="cd06171">
    <property type="entry name" value="Sigma70_r4"/>
    <property type="match status" value="1"/>
</dbReference>
<organism evidence="8 9">
    <name type="scientific">Actinomadura litoris</name>
    <dbReference type="NCBI Taxonomy" id="2678616"/>
    <lineage>
        <taxon>Bacteria</taxon>
        <taxon>Bacillati</taxon>
        <taxon>Actinomycetota</taxon>
        <taxon>Actinomycetes</taxon>
        <taxon>Streptosporangiales</taxon>
        <taxon>Thermomonosporaceae</taxon>
        <taxon>Actinomadura</taxon>
    </lineage>
</organism>
<evidence type="ECO:0000256" key="3">
    <source>
        <dbReference type="ARBA" id="ARBA00023082"/>
    </source>
</evidence>